<protein>
    <submittedName>
        <fullName evidence="2">Uncharacterized protein</fullName>
    </submittedName>
</protein>
<dbReference type="RefSeq" id="WP_041572708.1">
    <property type="nucleotide sequence ID" value="NZ_CP009044.1"/>
</dbReference>
<sequence>MNELYIWHFAGIVLVVMLSQFKNRLLDKGGIWSVFFWGIMDTLPHETAHWIVASLTGGRPYGFSIIPKKIPYVDASGQDRILWDFGSVQAYVSFYNAAAIGMAPLMLLGGAFLTYTYYFEFMPNEWWSILLFYWILYILIANSMPSTQDFKVALSQNSWLFYLIFIGIGFIAYEYVIKELINKGGI</sequence>
<keyword evidence="3" id="KW-1185">Reference proteome</keyword>
<evidence type="ECO:0000313" key="2">
    <source>
        <dbReference type="EMBL" id="AII15584.1"/>
    </source>
</evidence>
<dbReference type="EMBL" id="CP009044">
    <property type="protein sequence ID" value="AII15584.1"/>
    <property type="molecule type" value="Genomic_DNA"/>
</dbReference>
<dbReference type="OrthoDB" id="5395991at2"/>
<dbReference type="AlphaFoldDB" id="A0A076FI93"/>
<evidence type="ECO:0000256" key="1">
    <source>
        <dbReference type="SAM" id="Phobius"/>
    </source>
</evidence>
<dbReference type="eggNOG" id="ENOG5030NW9">
    <property type="taxonomic scope" value="Bacteria"/>
</dbReference>
<keyword evidence="1" id="KW-1133">Transmembrane helix</keyword>
<dbReference type="HOGENOM" id="CLU_117224_1_0_7"/>
<reference evidence="2 3" key="1">
    <citation type="journal article" date="2014" name="Genome Announc.">
        <title>Complete Genome Sequence of Campylobacter iguaniorum Strain 1485ET, Isolated from a Bearded Dragon (Pogona vitticeps).</title>
        <authorList>
            <person name="Gilbert M.J."/>
            <person name="Miller W.G."/>
            <person name="Yee E."/>
            <person name="Kik M."/>
            <person name="Wagenaar J.A."/>
            <person name="Duim B."/>
        </authorList>
    </citation>
    <scope>NUCLEOTIDE SEQUENCE [LARGE SCALE GENOMIC DNA]</scope>
    <source>
        <strain evidence="2 3">1485E</strain>
        <plasmid evidence="2">pCIG1485E</plasmid>
    </source>
</reference>
<feature type="transmembrane region" description="Helical" evidence="1">
    <location>
        <begin position="126"/>
        <end position="144"/>
    </location>
</feature>
<feature type="transmembrane region" description="Helical" evidence="1">
    <location>
        <begin position="5"/>
        <end position="21"/>
    </location>
</feature>
<geneLocation type="plasmid" evidence="2 3">
    <name>pCIG1485E</name>
</geneLocation>
<gene>
    <name evidence="2" type="ORF">CIG1485E_a0059</name>
</gene>
<proteinExistence type="predicted"/>
<keyword evidence="1" id="KW-0472">Membrane</keyword>
<keyword evidence="2" id="KW-0614">Plasmid</keyword>
<name>A0A076FI93_9BACT</name>
<organism evidence="2 3">
    <name type="scientific">Campylobacter iguaniorum</name>
    <dbReference type="NCBI Taxonomy" id="1244531"/>
    <lineage>
        <taxon>Bacteria</taxon>
        <taxon>Pseudomonadati</taxon>
        <taxon>Campylobacterota</taxon>
        <taxon>Epsilonproteobacteria</taxon>
        <taxon>Campylobacterales</taxon>
        <taxon>Campylobacteraceae</taxon>
        <taxon>Campylobacter</taxon>
    </lineage>
</organism>
<keyword evidence="1" id="KW-0812">Transmembrane</keyword>
<feature type="transmembrane region" description="Helical" evidence="1">
    <location>
        <begin position="159"/>
        <end position="177"/>
    </location>
</feature>
<feature type="transmembrane region" description="Helical" evidence="1">
    <location>
        <begin position="94"/>
        <end position="119"/>
    </location>
</feature>
<evidence type="ECO:0000313" key="3">
    <source>
        <dbReference type="Proteomes" id="UP000028486"/>
    </source>
</evidence>
<dbReference type="Proteomes" id="UP000028486">
    <property type="component" value="Plasmid pCIG1485E"/>
</dbReference>
<accession>A0A076FI93</accession>
<dbReference type="KEGG" id="caj:CIG1485E_a0059"/>